<dbReference type="RefSeq" id="WP_176228563.1">
    <property type="nucleotide sequence ID" value="NZ_FWFL01000002.1"/>
</dbReference>
<dbReference type="EMBL" id="FWFL01000002">
    <property type="protein sequence ID" value="SLN24651.1"/>
    <property type="molecule type" value="Genomic_DNA"/>
</dbReference>
<proteinExistence type="predicted"/>
<feature type="domain" description="SnoaL-like" evidence="1">
    <location>
        <begin position="13"/>
        <end position="107"/>
    </location>
</feature>
<accession>A0A1Y5RST4</accession>
<dbReference type="SUPFAM" id="SSF54427">
    <property type="entry name" value="NTF2-like"/>
    <property type="match status" value="1"/>
</dbReference>
<keyword evidence="3" id="KW-1185">Reference proteome</keyword>
<dbReference type="InterPro" id="IPR032710">
    <property type="entry name" value="NTF2-like_dom_sf"/>
</dbReference>
<evidence type="ECO:0000313" key="2">
    <source>
        <dbReference type="EMBL" id="SLN24651.1"/>
    </source>
</evidence>
<dbReference type="InterPro" id="IPR011944">
    <property type="entry name" value="Steroid_delta5-4_isomerase"/>
</dbReference>
<protein>
    <submittedName>
        <fullName evidence="2">SnoaL-like domain protein</fullName>
    </submittedName>
</protein>
<dbReference type="AlphaFoldDB" id="A0A1Y5RST4"/>
<dbReference type="InterPro" id="IPR037401">
    <property type="entry name" value="SnoaL-like"/>
</dbReference>
<dbReference type="Proteomes" id="UP000193827">
    <property type="component" value="Unassembled WGS sequence"/>
</dbReference>
<name>A0A1Y5RST4_9RHOB</name>
<dbReference type="Gene3D" id="3.10.450.50">
    <property type="match status" value="1"/>
</dbReference>
<dbReference type="Pfam" id="PF12680">
    <property type="entry name" value="SnoaL_2"/>
    <property type="match status" value="1"/>
</dbReference>
<reference evidence="2 3" key="1">
    <citation type="submission" date="2017-03" db="EMBL/GenBank/DDBJ databases">
        <authorList>
            <person name="Afonso C.L."/>
            <person name="Miller P.J."/>
            <person name="Scott M.A."/>
            <person name="Spackman E."/>
            <person name="Goraichik I."/>
            <person name="Dimitrov K.M."/>
            <person name="Suarez D.L."/>
            <person name="Swayne D.E."/>
        </authorList>
    </citation>
    <scope>NUCLEOTIDE SEQUENCE [LARGE SCALE GENOMIC DNA]</scope>
    <source>
        <strain evidence="2 3">CECT 8287</strain>
    </source>
</reference>
<evidence type="ECO:0000259" key="1">
    <source>
        <dbReference type="Pfam" id="PF12680"/>
    </source>
</evidence>
<organism evidence="2 3">
    <name type="scientific">Roseovarius litorisediminis</name>
    <dbReference type="NCBI Taxonomy" id="1312363"/>
    <lineage>
        <taxon>Bacteria</taxon>
        <taxon>Pseudomonadati</taxon>
        <taxon>Pseudomonadota</taxon>
        <taxon>Alphaproteobacteria</taxon>
        <taxon>Rhodobacterales</taxon>
        <taxon>Roseobacteraceae</taxon>
        <taxon>Roseovarius</taxon>
    </lineage>
</organism>
<evidence type="ECO:0000313" key="3">
    <source>
        <dbReference type="Proteomes" id="UP000193827"/>
    </source>
</evidence>
<sequence>MTEKADIVADLAARHAAAWSAHDAEASALLFSEDGSITVNSTTTHRGHAEIVESAKALMATFPDLKVICNTTRHAGDRAVFLWTLEGHHADTGHFVSLPGWHEWKLDSDMKVHICRGFYDAEVLARQIAGA</sequence>
<dbReference type="NCBIfam" id="TIGR02246">
    <property type="entry name" value="SgcJ/EcaC family oxidoreductase"/>
    <property type="match status" value="1"/>
</dbReference>
<gene>
    <name evidence="2" type="ORF">PEL8287_01133</name>
</gene>